<sequence>MTRSGPGTRSLRLVPPRPPPPPPPPRPPLSFRFPVKIHRIPEAAGGARRRRNARLADELSRTRSRELQF</sequence>
<reference evidence="2" key="2">
    <citation type="submission" date="2018-05" db="EMBL/GenBank/DDBJ databases">
        <title>OpunRS2 (Oryza punctata Reference Sequence Version 2).</title>
        <authorList>
            <person name="Zhang J."/>
            <person name="Kudrna D."/>
            <person name="Lee S."/>
            <person name="Talag J."/>
            <person name="Welchert J."/>
            <person name="Wing R.A."/>
        </authorList>
    </citation>
    <scope>NUCLEOTIDE SEQUENCE [LARGE SCALE GENOMIC DNA]</scope>
</reference>
<organism evidence="2">
    <name type="scientific">Oryza punctata</name>
    <name type="common">Red rice</name>
    <dbReference type="NCBI Taxonomy" id="4537"/>
    <lineage>
        <taxon>Eukaryota</taxon>
        <taxon>Viridiplantae</taxon>
        <taxon>Streptophyta</taxon>
        <taxon>Embryophyta</taxon>
        <taxon>Tracheophyta</taxon>
        <taxon>Spermatophyta</taxon>
        <taxon>Magnoliopsida</taxon>
        <taxon>Liliopsida</taxon>
        <taxon>Poales</taxon>
        <taxon>Poaceae</taxon>
        <taxon>BOP clade</taxon>
        <taxon>Oryzoideae</taxon>
        <taxon>Oryzeae</taxon>
        <taxon>Oryzinae</taxon>
        <taxon>Oryza</taxon>
    </lineage>
</organism>
<feature type="compositionally biased region" description="Pro residues" evidence="1">
    <location>
        <begin position="15"/>
        <end position="28"/>
    </location>
</feature>
<evidence type="ECO:0000256" key="1">
    <source>
        <dbReference type="SAM" id="MobiDB-lite"/>
    </source>
</evidence>
<feature type="compositionally biased region" description="Basic and acidic residues" evidence="1">
    <location>
        <begin position="54"/>
        <end position="69"/>
    </location>
</feature>
<name>A0A0E0JV34_ORYPU</name>
<feature type="region of interest" description="Disordered" evidence="1">
    <location>
        <begin position="1"/>
        <end position="69"/>
    </location>
</feature>
<dbReference type="Gramene" id="OPUNC02G01780.1">
    <property type="protein sequence ID" value="OPUNC02G01780.1"/>
    <property type="gene ID" value="OPUNC02G01780"/>
</dbReference>
<accession>A0A0E0JV34</accession>
<dbReference type="EnsemblPlants" id="OPUNC02G01780.1">
    <property type="protein sequence ID" value="OPUNC02G01780.1"/>
    <property type="gene ID" value="OPUNC02G01780"/>
</dbReference>
<dbReference type="Proteomes" id="UP000026962">
    <property type="component" value="Chromosome 2"/>
</dbReference>
<protein>
    <submittedName>
        <fullName evidence="2">Uncharacterized protein</fullName>
    </submittedName>
</protein>
<dbReference type="HOGENOM" id="CLU_2780252_0_0_1"/>
<evidence type="ECO:0000313" key="2">
    <source>
        <dbReference type="EnsemblPlants" id="OPUNC02G01780.1"/>
    </source>
</evidence>
<evidence type="ECO:0000313" key="3">
    <source>
        <dbReference type="Proteomes" id="UP000026962"/>
    </source>
</evidence>
<proteinExistence type="predicted"/>
<keyword evidence="3" id="KW-1185">Reference proteome</keyword>
<dbReference type="AlphaFoldDB" id="A0A0E0JV34"/>
<reference evidence="2" key="1">
    <citation type="submission" date="2015-04" db="UniProtKB">
        <authorList>
            <consortium name="EnsemblPlants"/>
        </authorList>
    </citation>
    <scope>IDENTIFICATION</scope>
</reference>